<organism evidence="2 3">
    <name type="scientific">Paroceanicella profunda</name>
    <dbReference type="NCBI Taxonomy" id="2579971"/>
    <lineage>
        <taxon>Bacteria</taxon>
        <taxon>Pseudomonadati</taxon>
        <taxon>Pseudomonadota</taxon>
        <taxon>Alphaproteobacteria</taxon>
        <taxon>Rhodobacterales</taxon>
        <taxon>Paracoccaceae</taxon>
        <taxon>Paroceanicella</taxon>
    </lineage>
</organism>
<gene>
    <name evidence="2" type="ORF">FDP22_10390</name>
</gene>
<keyword evidence="2" id="KW-0315">Glutamine amidotransferase</keyword>
<dbReference type="AlphaFoldDB" id="A0A5B8FX36"/>
<dbReference type="Gene3D" id="3.40.50.880">
    <property type="match status" value="1"/>
</dbReference>
<dbReference type="InterPro" id="IPR044992">
    <property type="entry name" value="ChyE-like"/>
</dbReference>
<dbReference type="GO" id="GO:0016740">
    <property type="term" value="F:transferase activity"/>
    <property type="evidence" value="ECO:0007669"/>
    <property type="project" value="UniProtKB-KW"/>
</dbReference>
<dbReference type="InterPro" id="IPR029062">
    <property type="entry name" value="Class_I_gatase-like"/>
</dbReference>
<dbReference type="InterPro" id="IPR017926">
    <property type="entry name" value="GATASE"/>
</dbReference>
<dbReference type="PANTHER" id="PTHR42695">
    <property type="entry name" value="GLUTAMINE AMIDOTRANSFERASE YLR126C-RELATED"/>
    <property type="match status" value="1"/>
</dbReference>
<evidence type="ECO:0000259" key="1">
    <source>
        <dbReference type="Pfam" id="PF00117"/>
    </source>
</evidence>
<sequence length="246" mass="26054">MRIGILETGDIPAYLVDAEGSYPAMFARMLLAEDPRLSFQTVSVVHGETPSGPHQADAWIITGSRHGVYDDLPFIAPLKQFISDCVAAGVPLAGICFGHQILAEALGGRAVKSEKGWGLGAQDYPLVNRPSWMEGSAAAYTGLAVHQDQVVALPAEATVLSASPFCEIAAVAYGDAERPSAISVQSHPEFSPAVVRAIVKDRRDSAAIGKPLADAALASLETPLLDNPWPRWILSGFRRSLAARAA</sequence>
<accession>A0A5B8FX36</accession>
<dbReference type="EMBL" id="CP040818">
    <property type="protein sequence ID" value="QDL92144.1"/>
    <property type="molecule type" value="Genomic_DNA"/>
</dbReference>
<evidence type="ECO:0000313" key="3">
    <source>
        <dbReference type="Proteomes" id="UP000305888"/>
    </source>
</evidence>
<dbReference type="CDD" id="cd01741">
    <property type="entry name" value="GATase1_1"/>
    <property type="match status" value="1"/>
</dbReference>
<protein>
    <submittedName>
        <fullName evidence="2">Type 1 glutamine amidotransferase</fullName>
    </submittedName>
</protein>
<dbReference type="KEGG" id="ppru:FDP22_10390"/>
<evidence type="ECO:0000313" key="2">
    <source>
        <dbReference type="EMBL" id="QDL92144.1"/>
    </source>
</evidence>
<dbReference type="OrthoDB" id="7365442at2"/>
<keyword evidence="2" id="KW-0808">Transferase</keyword>
<dbReference type="GO" id="GO:0005829">
    <property type="term" value="C:cytosol"/>
    <property type="evidence" value="ECO:0007669"/>
    <property type="project" value="TreeGrafter"/>
</dbReference>
<feature type="domain" description="Glutamine amidotransferase" evidence="1">
    <location>
        <begin position="54"/>
        <end position="193"/>
    </location>
</feature>
<dbReference type="PANTHER" id="PTHR42695:SF5">
    <property type="entry name" value="GLUTAMINE AMIDOTRANSFERASE YLR126C-RELATED"/>
    <property type="match status" value="1"/>
</dbReference>
<dbReference type="RefSeq" id="WP_138572684.1">
    <property type="nucleotide sequence ID" value="NZ_CP040818.1"/>
</dbReference>
<proteinExistence type="predicted"/>
<dbReference type="Pfam" id="PF00117">
    <property type="entry name" value="GATase"/>
    <property type="match status" value="1"/>
</dbReference>
<dbReference type="SUPFAM" id="SSF52317">
    <property type="entry name" value="Class I glutamine amidotransferase-like"/>
    <property type="match status" value="1"/>
</dbReference>
<name>A0A5B8FX36_9RHOB</name>
<keyword evidence="3" id="KW-1185">Reference proteome</keyword>
<reference evidence="2 3" key="1">
    <citation type="submission" date="2019-06" db="EMBL/GenBank/DDBJ databases">
        <title>Genome sequence of Rhodobacteraceae bacterium D4M1.</title>
        <authorList>
            <person name="Cao J."/>
        </authorList>
    </citation>
    <scope>NUCLEOTIDE SEQUENCE [LARGE SCALE GENOMIC DNA]</scope>
    <source>
        <strain evidence="2 3">D4M1</strain>
    </source>
</reference>
<dbReference type="PROSITE" id="PS51273">
    <property type="entry name" value="GATASE_TYPE_1"/>
    <property type="match status" value="1"/>
</dbReference>
<dbReference type="Proteomes" id="UP000305888">
    <property type="component" value="Chromosome"/>
</dbReference>